<dbReference type="GO" id="GO:0052040">
    <property type="term" value="P:symbiont-mediated perturbation of host programmed cell death"/>
    <property type="evidence" value="ECO:0007669"/>
    <property type="project" value="UniProtKB-UniRule"/>
</dbReference>
<sequence>MQILTLVAILLVSALVSAENCTTQAVSDVLQSTVSNPDYIMCQTDSNYTLLSFETPSLKQTRGFCASHACQEWLNSTLTSRLLPECEVVIGADILNLTDAATIVASKCEYSFRLKQERAVDTKHTHSKAQRVSGHVATVLGHSAPMDEVGEIAGALLTLL</sequence>
<dbReference type="Pfam" id="PF00964">
    <property type="entry name" value="Elicitin"/>
    <property type="match status" value="1"/>
</dbReference>
<comment type="function">
    <text evidence="6">Induces local and distal defense responses (incompatible hypersensitive reaction) in plants from the solanaceae and cruciferae families. Elicits leaf necrosis and causes the accumulation of pathogenesis-related proteins. Might interact with the lipidic molecules of the plasma membrane.</text>
</comment>
<feature type="chain" id="PRO_5013121586" description="Elicitin" evidence="7">
    <location>
        <begin position="19"/>
        <end position="160"/>
    </location>
</feature>
<protein>
    <recommendedName>
        <fullName evidence="6">Elicitin</fullName>
    </recommendedName>
</protein>
<organism evidence="8 9">
    <name type="scientific">Phytophthora megakarya</name>
    <dbReference type="NCBI Taxonomy" id="4795"/>
    <lineage>
        <taxon>Eukaryota</taxon>
        <taxon>Sar</taxon>
        <taxon>Stramenopiles</taxon>
        <taxon>Oomycota</taxon>
        <taxon>Peronosporomycetes</taxon>
        <taxon>Peronosporales</taxon>
        <taxon>Peronosporaceae</taxon>
        <taxon>Phytophthora</taxon>
    </lineage>
</organism>
<comment type="subcellular location">
    <subcellularLocation>
        <location evidence="1 6">Secreted</location>
    </subcellularLocation>
</comment>
<evidence type="ECO:0000313" key="8">
    <source>
        <dbReference type="EMBL" id="OWZ22507.1"/>
    </source>
</evidence>
<dbReference type="Proteomes" id="UP000198211">
    <property type="component" value="Unassembled WGS sequence"/>
</dbReference>
<evidence type="ECO:0000256" key="5">
    <source>
        <dbReference type="ARBA" id="ARBA00023157"/>
    </source>
</evidence>
<keyword evidence="7" id="KW-0732">Signal</keyword>
<dbReference type="InterPro" id="IPR036470">
    <property type="entry name" value="Elicitin_sf"/>
</dbReference>
<accession>A0A225WZL6</accession>
<evidence type="ECO:0000256" key="7">
    <source>
        <dbReference type="SAM" id="SignalP"/>
    </source>
</evidence>
<comment type="similarity">
    <text evidence="2 6">Belongs to the elicitin family.</text>
</comment>
<evidence type="ECO:0000256" key="2">
    <source>
        <dbReference type="ARBA" id="ARBA00009544"/>
    </source>
</evidence>
<dbReference type="EMBL" id="NBNE01000131">
    <property type="protein sequence ID" value="OWZ22507.1"/>
    <property type="molecule type" value="Genomic_DNA"/>
</dbReference>
<keyword evidence="5 6" id="KW-1015">Disulfide bond</keyword>
<name>A0A225WZL6_9STRA</name>
<proteinExistence type="inferred from homology"/>
<gene>
    <name evidence="8" type="ORF">PHMEG_0002794</name>
</gene>
<evidence type="ECO:0000256" key="1">
    <source>
        <dbReference type="ARBA" id="ARBA00004613"/>
    </source>
</evidence>
<keyword evidence="4 6" id="KW-0928">Hypersensitive response elicitation</keyword>
<dbReference type="AlphaFoldDB" id="A0A225WZL6"/>
<keyword evidence="9" id="KW-1185">Reference proteome</keyword>
<reference evidence="9" key="1">
    <citation type="submission" date="2017-03" db="EMBL/GenBank/DDBJ databases">
        <title>Phytopthora megakarya and P. palmivora, two closely related causual agents of cacao black pod achieved similar genome size and gene model numbers by different mechanisms.</title>
        <authorList>
            <person name="Ali S."/>
            <person name="Shao J."/>
            <person name="Larry D.J."/>
            <person name="Kronmiller B."/>
            <person name="Shen D."/>
            <person name="Strem M.D."/>
            <person name="Melnick R.L."/>
            <person name="Guiltinan M.J."/>
            <person name="Tyler B.M."/>
            <person name="Meinhardt L.W."/>
            <person name="Bailey B.A."/>
        </authorList>
    </citation>
    <scope>NUCLEOTIDE SEQUENCE [LARGE SCALE GENOMIC DNA]</scope>
    <source>
        <strain evidence="9">zdho120</strain>
    </source>
</reference>
<dbReference type="Gene3D" id="1.10.239.10">
    <property type="entry name" value="Elicitin domain"/>
    <property type="match status" value="1"/>
</dbReference>
<feature type="signal peptide" evidence="7">
    <location>
        <begin position="1"/>
        <end position="18"/>
    </location>
</feature>
<dbReference type="OrthoDB" id="112568at2759"/>
<evidence type="ECO:0000256" key="4">
    <source>
        <dbReference type="ARBA" id="ARBA00022978"/>
    </source>
</evidence>
<dbReference type="InterPro" id="IPR002200">
    <property type="entry name" value="Elicitin"/>
</dbReference>
<dbReference type="SMART" id="SM01187">
    <property type="entry name" value="Elicitin"/>
    <property type="match status" value="1"/>
</dbReference>
<comment type="caution">
    <text evidence="8">The sequence shown here is derived from an EMBL/GenBank/DDBJ whole genome shotgun (WGS) entry which is preliminary data.</text>
</comment>
<dbReference type="GO" id="GO:0005576">
    <property type="term" value="C:extracellular region"/>
    <property type="evidence" value="ECO:0007669"/>
    <property type="project" value="UniProtKB-SubCell"/>
</dbReference>
<evidence type="ECO:0000256" key="6">
    <source>
        <dbReference type="RuleBase" id="RU368111"/>
    </source>
</evidence>
<evidence type="ECO:0000256" key="3">
    <source>
        <dbReference type="ARBA" id="ARBA00022525"/>
    </source>
</evidence>
<evidence type="ECO:0000313" key="9">
    <source>
        <dbReference type="Proteomes" id="UP000198211"/>
    </source>
</evidence>
<keyword evidence="3 6" id="KW-0964">Secreted</keyword>
<dbReference type="SUPFAM" id="SSF48647">
    <property type="entry name" value="Fungal elicitin"/>
    <property type="match status" value="1"/>
</dbReference>